<dbReference type="Proteomes" id="UP000095287">
    <property type="component" value="Unplaced"/>
</dbReference>
<evidence type="ECO:0000313" key="3">
    <source>
        <dbReference type="WBParaSite" id="L893_g5510.t1"/>
    </source>
</evidence>
<feature type="compositionally biased region" description="Polar residues" evidence="1">
    <location>
        <begin position="40"/>
        <end position="57"/>
    </location>
</feature>
<name>A0A1I8AHF0_9BILA</name>
<protein>
    <submittedName>
        <fullName evidence="3">BLOC-1-related complex subunit 5</fullName>
    </submittedName>
</protein>
<evidence type="ECO:0000256" key="1">
    <source>
        <dbReference type="SAM" id="MobiDB-lite"/>
    </source>
</evidence>
<dbReference type="WBParaSite" id="L893_g5510.t1">
    <property type="protein sequence ID" value="L893_g5510.t1"/>
    <property type="gene ID" value="L893_g5510"/>
</dbReference>
<feature type="region of interest" description="Disordered" evidence="1">
    <location>
        <begin position="207"/>
        <end position="227"/>
    </location>
</feature>
<accession>A0A1I8AHF0</accession>
<sequence>MGNPDAEQHPLSDAPASISSDTPTANSVLANTPGIANTPGPASTAPQTDGQHGQTDSNESEADVPACITHADPLNEAKHLMLNVIPKEVEDVLRFLSAYLQSEYEVNESQGSDLGLMGGPPSVADPPSVNDLQNGPGSVSVMDEPHSVGGALRVDAEGLKNYCDSAVKAAVNCLASIDSTLGRLEVVKQSLAHVHSVEKSLHAQAVPSVPPQQLGGNSGQNQQSGLSATDTNVVLTQQATERLQYQNQLSQAMTRGAEAIRSLLAHSMHLPVESMSNGFMNDGEQNRGHTAEQDSCADADFDAEFADNNLCEAAANVKTEAPDSMERMM</sequence>
<organism evidence="2 3">
    <name type="scientific">Steinernema glaseri</name>
    <dbReference type="NCBI Taxonomy" id="37863"/>
    <lineage>
        <taxon>Eukaryota</taxon>
        <taxon>Metazoa</taxon>
        <taxon>Ecdysozoa</taxon>
        <taxon>Nematoda</taxon>
        <taxon>Chromadorea</taxon>
        <taxon>Rhabditida</taxon>
        <taxon>Tylenchina</taxon>
        <taxon>Panagrolaimomorpha</taxon>
        <taxon>Strongyloidoidea</taxon>
        <taxon>Steinernematidae</taxon>
        <taxon>Steinernema</taxon>
    </lineage>
</organism>
<proteinExistence type="predicted"/>
<evidence type="ECO:0000313" key="2">
    <source>
        <dbReference type="Proteomes" id="UP000095287"/>
    </source>
</evidence>
<feature type="compositionally biased region" description="Basic and acidic residues" evidence="1">
    <location>
        <begin position="1"/>
        <end position="10"/>
    </location>
</feature>
<dbReference type="AlphaFoldDB" id="A0A1I8AHF0"/>
<feature type="region of interest" description="Disordered" evidence="1">
    <location>
        <begin position="1"/>
        <end position="63"/>
    </location>
</feature>
<feature type="compositionally biased region" description="Low complexity" evidence="1">
    <location>
        <begin position="212"/>
        <end position="227"/>
    </location>
</feature>
<feature type="compositionally biased region" description="Polar residues" evidence="1">
    <location>
        <begin position="17"/>
        <end position="30"/>
    </location>
</feature>
<reference evidence="3" key="1">
    <citation type="submission" date="2016-11" db="UniProtKB">
        <authorList>
            <consortium name="WormBaseParasite"/>
        </authorList>
    </citation>
    <scope>IDENTIFICATION</scope>
</reference>
<keyword evidence="2" id="KW-1185">Reference proteome</keyword>